<dbReference type="Gene3D" id="3.90.550.10">
    <property type="entry name" value="Spore Coat Polysaccharide Biosynthesis Protein SpsA, Chain A"/>
    <property type="match status" value="1"/>
</dbReference>
<keyword evidence="11 14" id="KW-0472">Membrane</keyword>
<dbReference type="InterPro" id="IPR029044">
    <property type="entry name" value="Nucleotide-diphossugar_trans"/>
</dbReference>
<evidence type="ECO:0000256" key="14">
    <source>
        <dbReference type="SAM" id="Phobius"/>
    </source>
</evidence>
<evidence type="ECO:0000256" key="15">
    <source>
        <dbReference type="SAM" id="SignalP"/>
    </source>
</evidence>
<evidence type="ECO:0000256" key="7">
    <source>
        <dbReference type="ARBA" id="ARBA00022692"/>
    </source>
</evidence>
<reference evidence="17 18" key="1">
    <citation type="submission" date="2022-07" db="EMBL/GenBank/DDBJ databases">
        <title>Genome-wide signatures of adaptation to extreme environments.</title>
        <authorList>
            <person name="Cho C.H."/>
            <person name="Yoon H.S."/>
        </authorList>
    </citation>
    <scope>NUCLEOTIDE SEQUENCE [LARGE SCALE GENOMIC DNA]</scope>
    <source>
        <strain evidence="17 18">DBV 063 E5</strain>
    </source>
</reference>
<dbReference type="PANTHER" id="PTHR10859:SF91">
    <property type="entry name" value="DOLICHYL-PHOSPHATE BETA-GLUCOSYLTRANSFERASE"/>
    <property type="match status" value="1"/>
</dbReference>
<name>A0AAV9ISV9_CYACA</name>
<dbReference type="GO" id="GO:0005789">
    <property type="term" value="C:endoplasmic reticulum membrane"/>
    <property type="evidence" value="ECO:0007669"/>
    <property type="project" value="UniProtKB-SubCell"/>
</dbReference>
<evidence type="ECO:0000256" key="3">
    <source>
        <dbReference type="ARBA" id="ARBA00006739"/>
    </source>
</evidence>
<proteinExistence type="inferred from homology"/>
<evidence type="ECO:0000259" key="16">
    <source>
        <dbReference type="Pfam" id="PF00535"/>
    </source>
</evidence>
<dbReference type="SUPFAM" id="SSF53448">
    <property type="entry name" value="Nucleotide-diphospho-sugar transferases"/>
    <property type="match status" value="1"/>
</dbReference>
<dbReference type="Pfam" id="PF00535">
    <property type="entry name" value="Glycos_transf_2"/>
    <property type="match status" value="1"/>
</dbReference>
<feature type="region of interest" description="Disordered" evidence="13">
    <location>
        <begin position="286"/>
        <end position="314"/>
    </location>
</feature>
<evidence type="ECO:0000256" key="13">
    <source>
        <dbReference type="SAM" id="MobiDB-lite"/>
    </source>
</evidence>
<dbReference type="AlphaFoldDB" id="A0AAV9ISV9"/>
<feature type="transmembrane region" description="Helical" evidence="14">
    <location>
        <begin position="42"/>
        <end position="62"/>
    </location>
</feature>
<keyword evidence="5" id="KW-0328">Glycosyltransferase</keyword>
<evidence type="ECO:0000256" key="9">
    <source>
        <dbReference type="ARBA" id="ARBA00022968"/>
    </source>
</evidence>
<evidence type="ECO:0000256" key="4">
    <source>
        <dbReference type="ARBA" id="ARBA00012583"/>
    </source>
</evidence>
<evidence type="ECO:0000313" key="17">
    <source>
        <dbReference type="EMBL" id="KAK4535266.1"/>
    </source>
</evidence>
<protein>
    <recommendedName>
        <fullName evidence="4">dolichyl-phosphate beta-glucosyltransferase</fullName>
        <ecNumber evidence="4">2.4.1.117</ecNumber>
    </recommendedName>
</protein>
<keyword evidence="7 14" id="KW-0812">Transmembrane</keyword>
<keyword evidence="15" id="KW-0732">Signal</keyword>
<evidence type="ECO:0000256" key="1">
    <source>
        <dbReference type="ARBA" id="ARBA00004389"/>
    </source>
</evidence>
<feature type="signal peptide" evidence="15">
    <location>
        <begin position="1"/>
        <end position="26"/>
    </location>
</feature>
<comment type="pathway">
    <text evidence="2">Protein modification; protein glycosylation.</text>
</comment>
<dbReference type="InterPro" id="IPR035518">
    <property type="entry name" value="DPG_synthase"/>
</dbReference>
<comment type="caution">
    <text evidence="17">The sequence shown here is derived from an EMBL/GenBank/DDBJ whole genome shotgun (WGS) entry which is preliminary data.</text>
</comment>
<evidence type="ECO:0000256" key="5">
    <source>
        <dbReference type="ARBA" id="ARBA00022676"/>
    </source>
</evidence>
<keyword evidence="6" id="KW-0808">Transferase</keyword>
<accession>A0AAV9ISV9</accession>
<keyword evidence="18" id="KW-1185">Reference proteome</keyword>
<gene>
    <name evidence="17" type="ORF">CDCA_CDCA04G1291</name>
</gene>
<evidence type="ECO:0000313" key="18">
    <source>
        <dbReference type="Proteomes" id="UP001301350"/>
    </source>
</evidence>
<keyword evidence="8" id="KW-0256">Endoplasmic reticulum</keyword>
<evidence type="ECO:0000256" key="8">
    <source>
        <dbReference type="ARBA" id="ARBA00022824"/>
    </source>
</evidence>
<evidence type="ECO:0000256" key="10">
    <source>
        <dbReference type="ARBA" id="ARBA00022989"/>
    </source>
</evidence>
<dbReference type="EC" id="2.4.1.117" evidence="4"/>
<feature type="chain" id="PRO_5043978900" description="dolichyl-phosphate beta-glucosyltransferase" evidence="15">
    <location>
        <begin position="27"/>
        <end position="432"/>
    </location>
</feature>
<keyword evidence="10 14" id="KW-1133">Transmembrane helix</keyword>
<feature type="domain" description="Glycosyltransferase 2-like" evidence="16">
    <location>
        <begin position="116"/>
        <end position="234"/>
    </location>
</feature>
<comment type="similarity">
    <text evidence="3">Belongs to the glycosyltransferase 2 family.</text>
</comment>
<dbReference type="PANTHER" id="PTHR10859">
    <property type="entry name" value="GLYCOSYL TRANSFERASE"/>
    <property type="match status" value="1"/>
</dbReference>
<evidence type="ECO:0000256" key="12">
    <source>
        <dbReference type="ARBA" id="ARBA00045097"/>
    </source>
</evidence>
<dbReference type="GO" id="GO:0004581">
    <property type="term" value="F:dolichyl-phosphate beta-glucosyltransferase activity"/>
    <property type="evidence" value="ECO:0007669"/>
    <property type="project" value="UniProtKB-EC"/>
</dbReference>
<evidence type="ECO:0000256" key="6">
    <source>
        <dbReference type="ARBA" id="ARBA00022679"/>
    </source>
</evidence>
<organism evidence="17 18">
    <name type="scientific">Cyanidium caldarium</name>
    <name type="common">Red alga</name>
    <dbReference type="NCBI Taxonomy" id="2771"/>
    <lineage>
        <taxon>Eukaryota</taxon>
        <taxon>Rhodophyta</taxon>
        <taxon>Bangiophyceae</taxon>
        <taxon>Cyanidiales</taxon>
        <taxon>Cyanidiaceae</taxon>
        <taxon>Cyanidium</taxon>
    </lineage>
</organism>
<comment type="catalytic activity">
    <reaction evidence="12">
        <text>a di-trans,poly-cis-dolichyl phosphate + UDP-alpha-D-glucose = a di-trans,poly-cis-dolichyl beta-D-glucosyl phosphate + UDP</text>
        <dbReference type="Rhea" id="RHEA:15401"/>
        <dbReference type="Rhea" id="RHEA-COMP:19498"/>
        <dbReference type="Rhea" id="RHEA-COMP:19502"/>
        <dbReference type="ChEBI" id="CHEBI:57525"/>
        <dbReference type="ChEBI" id="CHEBI:57683"/>
        <dbReference type="ChEBI" id="CHEBI:58223"/>
        <dbReference type="ChEBI" id="CHEBI:58885"/>
        <dbReference type="EC" id="2.4.1.117"/>
    </reaction>
    <physiologicalReaction direction="left-to-right" evidence="12">
        <dbReference type="Rhea" id="RHEA:15402"/>
    </physiologicalReaction>
</comment>
<dbReference type="InterPro" id="IPR001173">
    <property type="entry name" value="Glyco_trans_2-like"/>
</dbReference>
<dbReference type="GO" id="GO:0006487">
    <property type="term" value="P:protein N-linked glycosylation"/>
    <property type="evidence" value="ECO:0007669"/>
    <property type="project" value="TreeGrafter"/>
</dbReference>
<dbReference type="EMBL" id="JANCYW010000004">
    <property type="protein sequence ID" value="KAK4535266.1"/>
    <property type="molecule type" value="Genomic_DNA"/>
</dbReference>
<evidence type="ECO:0000256" key="11">
    <source>
        <dbReference type="ARBA" id="ARBA00023136"/>
    </source>
</evidence>
<sequence>MLNQALQGVLCGPLLLAFLWPQRAQAAEQAPSQGFLSGFPNLTLLSHSAVALMTLAGLVLLASALRPRRMTREAVRLKTAARAALGSKLFYYDPGAGEEKRSRFPTIFEPASVSMTVVVPAYNEEERLEYMLREALEYLDGRAVDAKQSRATPPFTYEVILVDDGSTDGTVRVARSFTDRYGSAKFRVLEMPQNGGKGAAVKHGMLVARGALLLMADADGATRFRDVERLENALRGAISQADADWGGIAIGSRHAMAHSAGSPAQSVWQQRSAEVAHAAAAAKKDDDLCERSATRGSALRPSSSTTAHAPEPDTARATRAWKRKLLGQAFNLLVRYVGGVHGLHDTQCGFKLFSRGCARILFLTQHLTRWAFDVELLYIAQCLGVPIIEVPVRWTEIPGSKVRVVRAVVNMALDLLRMRIRYVLGVWRIEYA</sequence>
<keyword evidence="9" id="KW-0735">Signal-anchor</keyword>
<comment type="subcellular location">
    <subcellularLocation>
        <location evidence="1">Endoplasmic reticulum membrane</location>
        <topology evidence="1">Single-pass membrane protein</topology>
    </subcellularLocation>
</comment>
<dbReference type="CDD" id="cd04188">
    <property type="entry name" value="DPG_synthase"/>
    <property type="match status" value="1"/>
</dbReference>
<evidence type="ECO:0000256" key="2">
    <source>
        <dbReference type="ARBA" id="ARBA00004922"/>
    </source>
</evidence>
<dbReference type="Proteomes" id="UP001301350">
    <property type="component" value="Unassembled WGS sequence"/>
</dbReference>